<keyword evidence="2" id="KW-1185">Reference proteome</keyword>
<organism evidence="1 2">
    <name type="scientific">Chiloscyllium punctatum</name>
    <name type="common">Brownbanded bambooshark</name>
    <name type="synonym">Hemiscyllium punctatum</name>
    <dbReference type="NCBI Taxonomy" id="137246"/>
    <lineage>
        <taxon>Eukaryota</taxon>
        <taxon>Metazoa</taxon>
        <taxon>Chordata</taxon>
        <taxon>Craniata</taxon>
        <taxon>Vertebrata</taxon>
        <taxon>Chondrichthyes</taxon>
        <taxon>Elasmobranchii</taxon>
        <taxon>Galeomorphii</taxon>
        <taxon>Galeoidea</taxon>
        <taxon>Orectolobiformes</taxon>
        <taxon>Hemiscylliidae</taxon>
        <taxon>Chiloscyllium</taxon>
    </lineage>
</organism>
<dbReference type="AlphaFoldDB" id="A0A401SUK7"/>
<reference evidence="1 2" key="1">
    <citation type="journal article" date="2018" name="Nat. Ecol. Evol.">
        <title>Shark genomes provide insights into elasmobranch evolution and the origin of vertebrates.</title>
        <authorList>
            <person name="Hara Y"/>
            <person name="Yamaguchi K"/>
            <person name="Onimaru K"/>
            <person name="Kadota M"/>
            <person name="Koyanagi M"/>
            <person name="Keeley SD"/>
            <person name="Tatsumi K"/>
            <person name="Tanaka K"/>
            <person name="Motone F"/>
            <person name="Kageyama Y"/>
            <person name="Nozu R"/>
            <person name="Adachi N"/>
            <person name="Nishimura O"/>
            <person name="Nakagawa R"/>
            <person name="Tanegashima C"/>
            <person name="Kiyatake I"/>
            <person name="Matsumoto R"/>
            <person name="Murakumo K"/>
            <person name="Nishida K"/>
            <person name="Terakita A"/>
            <person name="Kuratani S"/>
            <person name="Sato K"/>
            <person name="Hyodo S Kuraku.S."/>
        </authorList>
    </citation>
    <scope>NUCLEOTIDE SEQUENCE [LARGE SCALE GENOMIC DNA]</scope>
</reference>
<dbReference type="Proteomes" id="UP000287033">
    <property type="component" value="Unassembled WGS sequence"/>
</dbReference>
<dbReference type="EMBL" id="BEZZ01000563">
    <property type="protein sequence ID" value="GCC34043.1"/>
    <property type="molecule type" value="Genomic_DNA"/>
</dbReference>
<evidence type="ECO:0000313" key="1">
    <source>
        <dbReference type="EMBL" id="GCC34043.1"/>
    </source>
</evidence>
<protein>
    <submittedName>
        <fullName evidence="1">Uncharacterized protein</fullName>
    </submittedName>
</protein>
<accession>A0A401SUK7</accession>
<evidence type="ECO:0000313" key="2">
    <source>
        <dbReference type="Proteomes" id="UP000287033"/>
    </source>
</evidence>
<proteinExistence type="predicted"/>
<gene>
    <name evidence="1" type="ORF">chiPu_0012516</name>
</gene>
<sequence length="108" mass="11588">MVQLLIRTESESRGGDTSKTKTALLLSACFSSVGEGGDRSQSVGELLRDLDAQSIAAEVPRQAGLLSSVWRICITLTAGVPSGKNWWVNFTSHRFDSGARDVSRGFVS</sequence>
<comment type="caution">
    <text evidence="1">The sequence shown here is derived from an EMBL/GenBank/DDBJ whole genome shotgun (WGS) entry which is preliminary data.</text>
</comment>
<name>A0A401SUK7_CHIPU</name>